<proteinExistence type="predicted"/>
<dbReference type="AlphaFoldDB" id="A0A7W8MSF1"/>
<dbReference type="EMBL" id="JACHDY010000002">
    <property type="protein sequence ID" value="MBB5317129.1"/>
    <property type="molecule type" value="Genomic_DNA"/>
</dbReference>
<organism evidence="2 3">
    <name type="scientific">Tunturiibacter empetritectus</name>
    <dbReference type="NCBI Taxonomy" id="3069691"/>
    <lineage>
        <taxon>Bacteria</taxon>
        <taxon>Pseudomonadati</taxon>
        <taxon>Acidobacteriota</taxon>
        <taxon>Terriglobia</taxon>
        <taxon>Terriglobales</taxon>
        <taxon>Acidobacteriaceae</taxon>
        <taxon>Tunturiibacter</taxon>
    </lineage>
</organism>
<reference evidence="2" key="1">
    <citation type="submission" date="2020-08" db="EMBL/GenBank/DDBJ databases">
        <title>Genomic Encyclopedia of Type Strains, Phase IV (KMG-V): Genome sequencing to study the core and pangenomes of soil and plant-associated prokaryotes.</title>
        <authorList>
            <person name="Whitman W."/>
        </authorList>
    </citation>
    <scope>NUCLEOTIDE SEQUENCE [LARGE SCALE GENOMIC DNA]</scope>
    <source>
        <strain evidence="2">M8UP27</strain>
    </source>
</reference>
<evidence type="ECO:0000313" key="2">
    <source>
        <dbReference type="EMBL" id="MBB5317129.1"/>
    </source>
</evidence>
<evidence type="ECO:0000313" key="3">
    <source>
        <dbReference type="Proteomes" id="UP000568106"/>
    </source>
</evidence>
<name>A0A7W8MSF1_9BACT</name>
<feature type="region of interest" description="Disordered" evidence="1">
    <location>
        <begin position="61"/>
        <end position="80"/>
    </location>
</feature>
<evidence type="ECO:0000256" key="1">
    <source>
        <dbReference type="SAM" id="MobiDB-lite"/>
    </source>
</evidence>
<dbReference type="Proteomes" id="UP000568106">
    <property type="component" value="Unassembled WGS sequence"/>
</dbReference>
<keyword evidence="3" id="KW-1185">Reference proteome</keyword>
<accession>A0A7W8MSF1</accession>
<sequence>MAATTQELGLASRRGQHADLMYLRVGVWILAGVQVEVRQLGHGSGITAEMTPRVPIGTRLAGPSAAPQEMYVSNAEHRNS</sequence>
<comment type="caution">
    <text evidence="2">The sequence shown here is derived from an EMBL/GenBank/DDBJ whole genome shotgun (WGS) entry which is preliminary data.</text>
</comment>
<protein>
    <submittedName>
        <fullName evidence="2">Uncharacterized protein</fullName>
    </submittedName>
</protein>
<gene>
    <name evidence="2" type="ORF">HDF09_001798</name>
</gene>